<dbReference type="PROSITE" id="PS51762">
    <property type="entry name" value="GH16_2"/>
    <property type="match status" value="1"/>
</dbReference>
<dbReference type="PRINTS" id="PR00313">
    <property type="entry name" value="CABNDNGRPT"/>
</dbReference>
<dbReference type="Proteomes" id="UP000328092">
    <property type="component" value="Unassembled WGS sequence"/>
</dbReference>
<evidence type="ECO:0000313" key="7">
    <source>
        <dbReference type="Proteomes" id="UP000328092"/>
    </source>
</evidence>
<keyword evidence="6" id="KW-0326">Glycosidase</keyword>
<dbReference type="PANTHER" id="PTHR38340">
    <property type="entry name" value="S-LAYER PROTEIN"/>
    <property type="match status" value="1"/>
</dbReference>
<dbReference type="GO" id="GO:0005975">
    <property type="term" value="P:carbohydrate metabolic process"/>
    <property type="evidence" value="ECO:0007669"/>
    <property type="project" value="InterPro"/>
</dbReference>
<dbReference type="InterPro" id="IPR050557">
    <property type="entry name" value="RTX_toxin/Mannuronan_C5-epim"/>
</dbReference>
<organism evidence="6 7">
    <name type="scientific">Bradyrhizobium ivorense</name>
    <dbReference type="NCBI Taxonomy" id="2511166"/>
    <lineage>
        <taxon>Bacteria</taxon>
        <taxon>Pseudomonadati</taxon>
        <taxon>Pseudomonadota</taxon>
        <taxon>Alphaproteobacteria</taxon>
        <taxon>Hyphomicrobiales</taxon>
        <taxon>Nitrobacteraceae</taxon>
        <taxon>Bradyrhizobium</taxon>
    </lineage>
</organism>
<evidence type="ECO:0000256" key="1">
    <source>
        <dbReference type="ARBA" id="ARBA00004613"/>
    </source>
</evidence>
<dbReference type="SUPFAM" id="SSF49899">
    <property type="entry name" value="Concanavalin A-like lectins/glucanases"/>
    <property type="match status" value="1"/>
</dbReference>
<comment type="subcellular location">
    <subcellularLocation>
        <location evidence="1">Secreted</location>
    </subcellularLocation>
</comment>
<dbReference type="Pfam" id="PF07483">
    <property type="entry name" value="W_rich_C"/>
    <property type="match status" value="2"/>
</dbReference>
<dbReference type="GO" id="GO:0005576">
    <property type="term" value="C:extracellular region"/>
    <property type="evidence" value="ECO:0007669"/>
    <property type="project" value="UniProtKB-SubCell"/>
</dbReference>
<keyword evidence="6" id="KW-0378">Hydrolase</keyword>
<dbReference type="EC" id="3.2.1.-" evidence="6"/>
<dbReference type="GO" id="GO:0005509">
    <property type="term" value="F:calcium ion binding"/>
    <property type="evidence" value="ECO:0007669"/>
    <property type="project" value="InterPro"/>
</dbReference>
<dbReference type="InterPro" id="IPR013783">
    <property type="entry name" value="Ig-like_fold"/>
</dbReference>
<dbReference type="Pfam" id="PF00722">
    <property type="entry name" value="Glyco_hydro_16"/>
    <property type="match status" value="1"/>
</dbReference>
<dbReference type="Gene3D" id="2.60.120.200">
    <property type="match status" value="1"/>
</dbReference>
<dbReference type="InterPro" id="IPR044016">
    <property type="entry name" value="Big_13"/>
</dbReference>
<feature type="region of interest" description="Disordered" evidence="4">
    <location>
        <begin position="1558"/>
        <end position="1580"/>
    </location>
</feature>
<dbReference type="InterPro" id="IPR001343">
    <property type="entry name" value="Hemolysn_Ca-bd"/>
</dbReference>
<dbReference type="InterPro" id="IPR013320">
    <property type="entry name" value="ConA-like_dom_sf"/>
</dbReference>
<comment type="caution">
    <text evidence="6">The sequence shown here is derived from an EMBL/GenBank/DDBJ whole genome shotgun (WGS) entry which is preliminary data.</text>
</comment>
<proteinExistence type="inferred from homology"/>
<dbReference type="RefSeq" id="WP_139857596.1">
    <property type="nucleotide sequence ID" value="NZ_CAADFC020000004.1"/>
</dbReference>
<keyword evidence="3" id="KW-0964">Secreted</keyword>
<dbReference type="InterPro" id="IPR041498">
    <property type="entry name" value="Big_6"/>
</dbReference>
<keyword evidence="7" id="KW-1185">Reference proteome</keyword>
<accession>A0A508SUU3</accession>
<sequence>MAINPTYASVIVGTSGSDVLFGGTGNDLLTGGAGSDTFAISKGYGSDTISDFQTGAGGDILRVQNYGFANFAAFVAAARQVGSDTIVTLSSTETLTLQNVALSSLVASNVVVDNPLQGSASPNTVALSVQAGGTLTGSAMNDSLQAYGAGATLIGGAGDDSYFMFDHNTKVVEQAGQGIDTIYDGMVDGYSLVNAQKVENLILAGSDPSPATGNDLDNIIVGNAGNNVMDGGKGNDVLNGGGGSDTFVIAVGNGNDIISGFATGAGGDILQLNRTGFHTLSDVTAAMKQVGTDTVLTLSSGETIRLNNTKVGDFTAANVNIVTPRTDLVQTFNDDFSTLSAGQDPHLIWRTSYAWSGPASYSLAGEQQVYVDPSFSGLPGSQASAPLGLNPFSIQDGHLVITAQPLPASAAPYVGGHQFSSGMISTQNSFAQTYGYFQMTATLSGTPGAWPAFWMLPTNPHGLDTELDVLESLGTHPDQSHWGARSSTGPDQGFWSNTANLTAGQHTFAVEWTPYTLTFFVDGAEVGQMATPSDMNTAMYMIANLAIGGSWAGNAAPDATASVTIDSITAYQLPEYTLANYTLLASGAPTNTLTGTAGADTLTGTSGNDLITGAGGADTISGGAGDDTYIVADPNAKVVEAAGGGIDTIKSYVTYQLPNYVENLTLTGPDAINATGNWQSNIIIGNDAANVITGGLGNDILTGGGGADTFVFNAGDGSDIITDFSPGSGAGHDVIQLNGFAFTSFSDIQAAMTQVGNDVYLALTSQDTLVFRNTTISSLTSDDFQLPGSLPVGGLITSWINGSVASHTIYGTSANDDITAFNVDDTMIGWNGDDTYVVNNANQKIVENPRGGIDSVEAWTSYALPDNVENLTMMMGGLTGTGNLLANRIVGSSGDDVLNGGGGNDWISGGAGNDTFVYTPGSGDVTIADFHALTGTSSEHDMLSLKGYDASAYLTNVGDVWTVHDARGTDTLRLVGVTQLTASDVAFVTDWNTPMTMTGLSAPTASFSADSGVTASGLTAANHLTLTGSAQAGVTVEVFDQATFVGTAVADASGAWSFATPTLADGSHVFTIQAVDAIGNPSGPSAALNVTVDTQAPLAPNLISATVASGRITASGAAEAGSTVKLYDGTVLLGTTVAASNGTWSVSTGTLATGGHMLSATATDEVGNRSPSSNVLVEVIGTTIEAIGTTSFTRVGNNYYMSVADAAVLLKYAGAAVTAGQFGTWSPVAAEVTSSGYDVAWKDSASGQYAVWTTDRYGNFVSKILNNVSGSSSSFQSIEPVFHQDLNGDGVIGIPPLSSPPAPKTAIEASGATSLDKLGSNYLLDAIGGSQGPTLKYGGAAVVAGQFGSWSPVGAEATSGGYYVAWKDSVSGQYSVWSTDSNGNFASKIINSVSGADASLKSLETVFHQDLNGDGVINTPSTVLDISGKIVLPLGNMSQSVMIEAGASLELTGAVSGSITFNAATGTLVLDHASQFGGKLIHLSGDNTLSNSNLIDLKDIAFGTGTTASYSGDASGGVLTVVDAQNHTARLSLVGDYTHSTFNLSNDGTGGTLVIDPPKDGSDLGSVSTPQPTSLPHAPASDNFTFDRFGSSASGADFSFESVNHPAMLQLDSHLRSEQPATDQVELPVVTISADTHLAEFHNFMLHH</sequence>
<dbReference type="EMBL" id="CAADFC020000004">
    <property type="protein sequence ID" value="VIO65786.1"/>
    <property type="molecule type" value="Genomic_DNA"/>
</dbReference>
<dbReference type="OrthoDB" id="8256393at2"/>
<evidence type="ECO:0000259" key="5">
    <source>
        <dbReference type="PROSITE" id="PS51762"/>
    </source>
</evidence>
<dbReference type="GO" id="GO:0004553">
    <property type="term" value="F:hydrolase activity, hydrolyzing O-glycosyl compounds"/>
    <property type="evidence" value="ECO:0007669"/>
    <property type="project" value="InterPro"/>
</dbReference>
<feature type="domain" description="GH16" evidence="5">
    <location>
        <begin position="316"/>
        <end position="576"/>
    </location>
</feature>
<protein>
    <submittedName>
        <fullName evidence="6">Endo-1,3-1,4-beta-glycanase ExsH</fullName>
        <ecNumber evidence="6">3.2.1.-</ecNumber>
    </submittedName>
</protein>
<evidence type="ECO:0000256" key="4">
    <source>
        <dbReference type="SAM" id="MobiDB-lite"/>
    </source>
</evidence>
<dbReference type="Pfam" id="PF00353">
    <property type="entry name" value="HemolysinCabind"/>
    <property type="match status" value="5"/>
</dbReference>
<dbReference type="Gene3D" id="2.150.10.10">
    <property type="entry name" value="Serralysin-like metalloprotease, C-terminal"/>
    <property type="match status" value="5"/>
</dbReference>
<gene>
    <name evidence="6" type="primary">exsH_2</name>
    <name evidence="6" type="ORF">CI1B_08930</name>
</gene>
<dbReference type="Pfam" id="PF17936">
    <property type="entry name" value="Big_6"/>
    <property type="match status" value="1"/>
</dbReference>
<dbReference type="PROSITE" id="PS00330">
    <property type="entry name" value="HEMOLYSIN_CALCIUM"/>
    <property type="match status" value="3"/>
</dbReference>
<feature type="compositionally biased region" description="Polar residues" evidence="4">
    <location>
        <begin position="1565"/>
        <end position="1574"/>
    </location>
</feature>
<dbReference type="Gene3D" id="2.60.40.10">
    <property type="entry name" value="Immunoglobulins"/>
    <property type="match status" value="2"/>
</dbReference>
<dbReference type="Pfam" id="PF19077">
    <property type="entry name" value="Big_13"/>
    <property type="match status" value="1"/>
</dbReference>
<dbReference type="PANTHER" id="PTHR38340:SF1">
    <property type="entry name" value="S-LAYER PROTEIN"/>
    <property type="match status" value="1"/>
</dbReference>
<evidence type="ECO:0000256" key="2">
    <source>
        <dbReference type="ARBA" id="ARBA00006865"/>
    </source>
</evidence>
<evidence type="ECO:0000256" key="3">
    <source>
        <dbReference type="ARBA" id="ARBA00022525"/>
    </source>
</evidence>
<evidence type="ECO:0000313" key="6">
    <source>
        <dbReference type="EMBL" id="VIO65786.1"/>
    </source>
</evidence>
<name>A0A508SUU3_9BRAD</name>
<dbReference type="InterPro" id="IPR011049">
    <property type="entry name" value="Serralysin-like_metalloprot_C"/>
</dbReference>
<dbReference type="CDD" id="cd08023">
    <property type="entry name" value="GH16_laminarinase_like"/>
    <property type="match status" value="1"/>
</dbReference>
<comment type="similarity">
    <text evidence="2">Belongs to the glycosyl hydrolase 16 family.</text>
</comment>
<dbReference type="SUPFAM" id="SSF51120">
    <property type="entry name" value="beta-Roll"/>
    <property type="match status" value="5"/>
</dbReference>
<dbReference type="InterPro" id="IPR000757">
    <property type="entry name" value="Beta-glucanase-like"/>
</dbReference>
<dbReference type="InterPro" id="IPR018511">
    <property type="entry name" value="Hemolysin-typ_Ca-bd_CS"/>
</dbReference>
<reference evidence="6" key="1">
    <citation type="submission" date="2019-02" db="EMBL/GenBank/DDBJ databases">
        <authorList>
            <person name="Pothier F.J."/>
        </authorList>
    </citation>
    <scope>NUCLEOTIDE SEQUENCE</scope>
    <source>
        <strain evidence="6">CI-1B</strain>
    </source>
</reference>
<dbReference type="NCBIfam" id="NF033510">
    <property type="entry name" value="Ca_tandemer"/>
    <property type="match status" value="2"/>
</dbReference>
<dbReference type="InterPro" id="IPR011121">
    <property type="entry name" value="Trp-rich_dom"/>
</dbReference>